<name>A0A0L6UPW7_9BASI</name>
<evidence type="ECO:0000256" key="1">
    <source>
        <dbReference type="ARBA" id="ARBA00022664"/>
    </source>
</evidence>
<accession>A0A0L6UPW7</accession>
<keyword evidence="3" id="KW-1185">Reference proteome</keyword>
<evidence type="ECO:0000313" key="3">
    <source>
        <dbReference type="Proteomes" id="UP000037035"/>
    </source>
</evidence>
<dbReference type="EMBL" id="LAVV01009437">
    <property type="protein sequence ID" value="KNZ50574.1"/>
    <property type="molecule type" value="Genomic_DNA"/>
</dbReference>
<dbReference type="GO" id="GO:0006397">
    <property type="term" value="P:mRNA processing"/>
    <property type="evidence" value="ECO:0007669"/>
    <property type="project" value="UniProtKB-KW"/>
</dbReference>
<comment type="caution">
    <text evidence="2">The sequence shown here is derived from an EMBL/GenBank/DDBJ whole genome shotgun (WGS) entry which is preliminary data.</text>
</comment>
<protein>
    <recommendedName>
        <fullName evidence="4">CCHC-type domain-containing protein</fullName>
    </recommendedName>
</protein>
<evidence type="ECO:0008006" key="4">
    <source>
        <dbReference type="Google" id="ProtNLM"/>
    </source>
</evidence>
<dbReference type="OrthoDB" id="8047038at2759"/>
<dbReference type="Gene3D" id="4.10.60.10">
    <property type="entry name" value="Zinc finger, CCHC-type"/>
    <property type="match status" value="1"/>
</dbReference>
<dbReference type="SUPFAM" id="SSF57756">
    <property type="entry name" value="Retrovirus zinc finger-like domains"/>
    <property type="match status" value="1"/>
</dbReference>
<dbReference type="InterPro" id="IPR036875">
    <property type="entry name" value="Znf_CCHC_sf"/>
</dbReference>
<gene>
    <name evidence="2" type="ORF">VP01_4341g2</name>
</gene>
<sequence length="71" mass="8143">KELDLDLIPLTQTTLNLTNTSKNKDTCHLCKQTGHFTREWPNKKNRINNLDLDIDEFQSNGDDTPADDKSL</sequence>
<dbReference type="GO" id="GO:0003676">
    <property type="term" value="F:nucleic acid binding"/>
    <property type="evidence" value="ECO:0007669"/>
    <property type="project" value="InterPro"/>
</dbReference>
<proteinExistence type="predicted"/>
<keyword evidence="1" id="KW-0507">mRNA processing</keyword>
<dbReference type="Proteomes" id="UP000037035">
    <property type="component" value="Unassembled WGS sequence"/>
</dbReference>
<organism evidence="2 3">
    <name type="scientific">Puccinia sorghi</name>
    <dbReference type="NCBI Taxonomy" id="27349"/>
    <lineage>
        <taxon>Eukaryota</taxon>
        <taxon>Fungi</taxon>
        <taxon>Dikarya</taxon>
        <taxon>Basidiomycota</taxon>
        <taxon>Pucciniomycotina</taxon>
        <taxon>Pucciniomycetes</taxon>
        <taxon>Pucciniales</taxon>
        <taxon>Pucciniaceae</taxon>
        <taxon>Puccinia</taxon>
    </lineage>
</organism>
<dbReference type="AlphaFoldDB" id="A0A0L6UPW7"/>
<evidence type="ECO:0000313" key="2">
    <source>
        <dbReference type="EMBL" id="KNZ50574.1"/>
    </source>
</evidence>
<feature type="non-terminal residue" evidence="2">
    <location>
        <position position="1"/>
    </location>
</feature>
<dbReference type="GO" id="GO:0008270">
    <property type="term" value="F:zinc ion binding"/>
    <property type="evidence" value="ECO:0007669"/>
    <property type="project" value="InterPro"/>
</dbReference>
<dbReference type="VEuPathDB" id="FungiDB:VP01_4341g2"/>
<reference evidence="2 3" key="1">
    <citation type="submission" date="2015-08" db="EMBL/GenBank/DDBJ databases">
        <title>Next Generation Sequencing and Analysis of the Genome of Puccinia sorghi L Schw, the Causal Agent of Maize Common Rust.</title>
        <authorList>
            <person name="Rochi L."/>
            <person name="Burguener G."/>
            <person name="Darino M."/>
            <person name="Turjanski A."/>
            <person name="Kreff E."/>
            <person name="Dieguez M.J."/>
            <person name="Sacco F."/>
        </authorList>
    </citation>
    <scope>NUCLEOTIDE SEQUENCE [LARGE SCALE GENOMIC DNA]</scope>
    <source>
        <strain evidence="2 3">RO10H11247</strain>
    </source>
</reference>